<protein>
    <submittedName>
        <fullName evidence="2">Uncharacterized protein</fullName>
    </submittedName>
</protein>
<reference evidence="2 3" key="1">
    <citation type="submission" date="2017-06" db="EMBL/GenBank/DDBJ databases">
        <title>Genome of Fusarium nygamai isolate CS10214.</title>
        <authorList>
            <person name="Gardiner D.M."/>
            <person name="Obanor F."/>
            <person name="Kazan K."/>
        </authorList>
    </citation>
    <scope>NUCLEOTIDE SEQUENCE [LARGE SCALE GENOMIC DNA]</scope>
    <source>
        <strain evidence="2 3">CS10214</strain>
    </source>
</reference>
<dbReference type="EMBL" id="MTQA01000775">
    <property type="protein sequence ID" value="PNP51917.1"/>
    <property type="molecule type" value="Genomic_DNA"/>
</dbReference>
<keyword evidence="3" id="KW-1185">Reference proteome</keyword>
<sequence length="184" mass="20730">MASPASDEVIKHPNEDGSFHSDNCSIPEHISAAYMNKAKEHLYRDGFFELNDSSIGEHIWELQRRGLPFHSEWGLDWTKSHILDDLAIREINKNILGDCSLVHLLPQQPYPGHIFRYVPSPEAPLFSHLVLLCPKGSRVRFRAGSPRHKLQGKLGRRSIYEIPAEEYDKAGCPAVLIDLPAGGK</sequence>
<dbReference type="STRING" id="42673.A0A2K0U2B5"/>
<evidence type="ECO:0000313" key="2">
    <source>
        <dbReference type="EMBL" id="PNP51917.1"/>
    </source>
</evidence>
<dbReference type="Proteomes" id="UP000236664">
    <property type="component" value="Unassembled WGS sequence"/>
</dbReference>
<feature type="region of interest" description="Disordered" evidence="1">
    <location>
        <begin position="1"/>
        <end position="22"/>
    </location>
</feature>
<dbReference type="AlphaFoldDB" id="A0A2K0U2B5"/>
<accession>A0A2K0U2B5</accession>
<organism evidence="2 3">
    <name type="scientific">Gibberella nygamai</name>
    <name type="common">Bean root rot disease fungus</name>
    <name type="synonym">Fusarium nygamai</name>
    <dbReference type="NCBI Taxonomy" id="42673"/>
    <lineage>
        <taxon>Eukaryota</taxon>
        <taxon>Fungi</taxon>
        <taxon>Dikarya</taxon>
        <taxon>Ascomycota</taxon>
        <taxon>Pezizomycotina</taxon>
        <taxon>Sordariomycetes</taxon>
        <taxon>Hypocreomycetidae</taxon>
        <taxon>Hypocreales</taxon>
        <taxon>Nectriaceae</taxon>
        <taxon>Fusarium</taxon>
        <taxon>Fusarium fujikuroi species complex</taxon>
    </lineage>
</organism>
<evidence type="ECO:0000256" key="1">
    <source>
        <dbReference type="SAM" id="MobiDB-lite"/>
    </source>
</evidence>
<dbReference type="OrthoDB" id="5068804at2759"/>
<name>A0A2K0U2B5_GIBNY</name>
<proteinExistence type="predicted"/>
<evidence type="ECO:0000313" key="3">
    <source>
        <dbReference type="Proteomes" id="UP000236664"/>
    </source>
</evidence>
<comment type="caution">
    <text evidence="2">The sequence shown here is derived from an EMBL/GenBank/DDBJ whole genome shotgun (WGS) entry which is preliminary data.</text>
</comment>
<gene>
    <name evidence="2" type="ORF">FNYG_15870</name>
</gene>
<feature type="compositionally biased region" description="Basic and acidic residues" evidence="1">
    <location>
        <begin position="8"/>
        <end position="19"/>
    </location>
</feature>